<dbReference type="SUPFAM" id="SSF46458">
    <property type="entry name" value="Globin-like"/>
    <property type="match status" value="1"/>
</dbReference>
<comment type="function">
    <text evidence="1">Involved in oxygen transport from the lung to the various peripheral tissues.</text>
</comment>
<dbReference type="Proteomes" id="UP000008912">
    <property type="component" value="Unassembled WGS sequence"/>
</dbReference>
<evidence type="ECO:0000256" key="1">
    <source>
        <dbReference type="ARBA" id="ARBA00003705"/>
    </source>
</evidence>
<keyword evidence="4 9" id="KW-0813">Transport</keyword>
<dbReference type="InterPro" id="IPR000971">
    <property type="entry name" value="Globin"/>
</dbReference>
<dbReference type="Pfam" id="PF00042">
    <property type="entry name" value="Globin"/>
    <property type="match status" value="1"/>
</dbReference>
<dbReference type="Gene3D" id="1.10.490.10">
    <property type="entry name" value="Globins"/>
    <property type="match status" value="1"/>
</dbReference>
<dbReference type="GO" id="GO:0072562">
    <property type="term" value="C:blood microparticle"/>
    <property type="evidence" value="ECO:0007669"/>
    <property type="project" value="TreeGrafter"/>
</dbReference>
<reference evidence="11" key="3">
    <citation type="submission" date="2025-09" db="UniProtKB">
        <authorList>
            <consortium name="Ensembl"/>
        </authorList>
    </citation>
    <scope>IDENTIFICATION</scope>
</reference>
<dbReference type="InParanoid" id="A0A7N5KAG1"/>
<keyword evidence="8" id="KW-0408">Iron</keyword>
<reference evidence="11" key="2">
    <citation type="submission" date="2025-08" db="UniProtKB">
        <authorList>
            <consortium name="Ensembl"/>
        </authorList>
    </citation>
    <scope>IDENTIFICATION</scope>
</reference>
<dbReference type="PROSITE" id="PS01033">
    <property type="entry name" value="GLOBIN"/>
    <property type="match status" value="1"/>
</dbReference>
<dbReference type="CDD" id="cd08927">
    <property type="entry name" value="Hb-alpha-like"/>
    <property type="match status" value="1"/>
</dbReference>
<evidence type="ECO:0000259" key="10">
    <source>
        <dbReference type="PROSITE" id="PS01033"/>
    </source>
</evidence>
<dbReference type="GO" id="GO:0046872">
    <property type="term" value="F:metal ion binding"/>
    <property type="evidence" value="ECO:0007669"/>
    <property type="project" value="UniProtKB-KW"/>
</dbReference>
<dbReference type="GeneTree" id="ENSGT00940000154590"/>
<name>A0A7N5KAG1_AILME</name>
<dbReference type="Ensembl" id="ENSAMET00000046261.1">
    <property type="protein sequence ID" value="ENSAMEP00000037304.1"/>
    <property type="gene ID" value="ENSAMEG00000026057.1"/>
</dbReference>
<sequence>MVPLSAGDKTNVKAVWDHVKGHEEAFGADALHRCFKIDCQTQTYFPGKDLNEGSAFLHSHGKKVMSALTNAVAHIDDLEAALSKLIDKHAHDLMVDPANFVLLNHHILAVLAMHLPQLFTPANHRSLDKFLHTVMRCLISKYR</sequence>
<evidence type="ECO:0000313" key="12">
    <source>
        <dbReference type="Proteomes" id="UP000008912"/>
    </source>
</evidence>
<evidence type="ECO:0000256" key="2">
    <source>
        <dbReference type="ARBA" id="ARBA00008705"/>
    </source>
</evidence>
<dbReference type="PANTHER" id="PTHR11442">
    <property type="entry name" value="HEMOGLOBIN FAMILY MEMBER"/>
    <property type="match status" value="1"/>
</dbReference>
<comment type="subunit">
    <text evidence="3">Heterotetramer of two alpha chains and two beta chains.</text>
</comment>
<reference evidence="11 12" key="1">
    <citation type="journal article" date="2010" name="Nature">
        <title>The sequence and de novo assembly of the giant panda genome.</title>
        <authorList>
            <person name="Li R."/>
            <person name="Fan W."/>
            <person name="Tian G."/>
            <person name="Zhu H."/>
            <person name="He L."/>
            <person name="Cai J."/>
            <person name="Huang Q."/>
            <person name="Cai Q."/>
            <person name="Li B."/>
            <person name="Bai Y."/>
            <person name="Zhang Z."/>
            <person name="Zhang Y."/>
            <person name="Wang W."/>
            <person name="Li J."/>
            <person name="Wei F."/>
            <person name="Li H."/>
            <person name="Jian M."/>
            <person name="Li J."/>
            <person name="Zhang Z."/>
            <person name="Nielsen R."/>
            <person name="Li D."/>
            <person name="Gu W."/>
            <person name="Yang Z."/>
            <person name="Xuan Z."/>
            <person name="Ryder O.A."/>
            <person name="Leung F.C."/>
            <person name="Zhou Y."/>
            <person name="Cao J."/>
            <person name="Sun X."/>
            <person name="Fu Y."/>
            <person name="Fang X."/>
            <person name="Guo X."/>
            <person name="Wang B."/>
            <person name="Hou R."/>
            <person name="Shen F."/>
            <person name="Mu B."/>
            <person name="Ni P."/>
            <person name="Lin R."/>
            <person name="Qian W."/>
            <person name="Wang G."/>
            <person name="Yu C."/>
            <person name="Nie W."/>
            <person name="Wang J."/>
            <person name="Wu Z."/>
            <person name="Liang H."/>
            <person name="Min J."/>
            <person name="Wu Q."/>
            <person name="Cheng S."/>
            <person name="Ruan J."/>
            <person name="Wang M."/>
            <person name="Shi Z."/>
            <person name="Wen M."/>
            <person name="Liu B."/>
            <person name="Ren X."/>
            <person name="Zheng H."/>
            <person name="Dong D."/>
            <person name="Cook K."/>
            <person name="Shan G."/>
            <person name="Zhang H."/>
            <person name="Kosiol C."/>
            <person name="Xie X."/>
            <person name="Lu Z."/>
            <person name="Zheng H."/>
            <person name="Li Y."/>
            <person name="Steiner C.C."/>
            <person name="Lam T.T."/>
            <person name="Lin S."/>
            <person name="Zhang Q."/>
            <person name="Li G."/>
            <person name="Tian J."/>
            <person name="Gong T."/>
            <person name="Liu H."/>
            <person name="Zhang D."/>
            <person name="Fang L."/>
            <person name="Ye C."/>
            <person name="Zhang J."/>
            <person name="Hu W."/>
            <person name="Xu A."/>
            <person name="Ren Y."/>
            <person name="Zhang G."/>
            <person name="Bruford M.W."/>
            <person name="Li Q."/>
            <person name="Ma L."/>
            <person name="Guo Y."/>
            <person name="An N."/>
            <person name="Hu Y."/>
            <person name="Zheng Y."/>
            <person name="Shi Y."/>
            <person name="Li Z."/>
            <person name="Liu Q."/>
            <person name="Chen Y."/>
            <person name="Zhao J."/>
            <person name="Qu N."/>
            <person name="Zhao S."/>
            <person name="Tian F."/>
            <person name="Wang X."/>
            <person name="Wang H."/>
            <person name="Xu L."/>
            <person name="Liu X."/>
            <person name="Vinar T."/>
            <person name="Wang Y."/>
            <person name="Lam T.W."/>
            <person name="Yiu S.M."/>
            <person name="Liu S."/>
            <person name="Zhang H."/>
            <person name="Li D."/>
            <person name="Huang Y."/>
            <person name="Wang X."/>
            <person name="Yang G."/>
            <person name="Jiang Z."/>
            <person name="Wang J."/>
            <person name="Qin N."/>
            <person name="Li L."/>
            <person name="Li J."/>
            <person name="Bolund L."/>
            <person name="Kristiansen K."/>
            <person name="Wong G.K."/>
            <person name="Olson M."/>
            <person name="Zhang X."/>
            <person name="Li S."/>
            <person name="Yang H."/>
            <person name="Wang J."/>
            <person name="Wang J."/>
        </authorList>
    </citation>
    <scope>NUCLEOTIDE SEQUENCE [LARGE SCALE GENOMIC DNA]</scope>
</reference>
<dbReference type="AlphaFoldDB" id="A0A7N5KAG1"/>
<evidence type="ECO:0000313" key="11">
    <source>
        <dbReference type="Ensembl" id="ENSAMEP00000037304.1"/>
    </source>
</evidence>
<keyword evidence="12" id="KW-1185">Reference proteome</keyword>
<dbReference type="GO" id="GO:0031838">
    <property type="term" value="C:haptoglobin-hemoglobin complex"/>
    <property type="evidence" value="ECO:0007669"/>
    <property type="project" value="TreeGrafter"/>
</dbReference>
<dbReference type="GO" id="GO:0043177">
    <property type="term" value="F:organic acid binding"/>
    <property type="evidence" value="ECO:0007669"/>
    <property type="project" value="TreeGrafter"/>
</dbReference>
<keyword evidence="5 9" id="KW-0349">Heme</keyword>
<evidence type="ECO:0000256" key="5">
    <source>
        <dbReference type="ARBA" id="ARBA00022617"/>
    </source>
</evidence>
<dbReference type="GO" id="GO:0005344">
    <property type="term" value="F:oxygen carrier activity"/>
    <property type="evidence" value="ECO:0007669"/>
    <property type="project" value="UniProtKB-KW"/>
</dbReference>
<dbReference type="InterPro" id="IPR002338">
    <property type="entry name" value="Hemoglobin_a-typ"/>
</dbReference>
<keyword evidence="7" id="KW-0479">Metal-binding</keyword>
<dbReference type="PANTHER" id="PTHR11442:SF48">
    <property type="entry name" value="HEMOGLOBIN SUBUNIT ALPHA"/>
    <property type="match status" value="1"/>
</dbReference>
<evidence type="ECO:0000256" key="9">
    <source>
        <dbReference type="RuleBase" id="RU000356"/>
    </source>
</evidence>
<organism evidence="11 12">
    <name type="scientific">Ailuropoda melanoleuca</name>
    <name type="common">Giant panda</name>
    <dbReference type="NCBI Taxonomy" id="9646"/>
    <lineage>
        <taxon>Eukaryota</taxon>
        <taxon>Metazoa</taxon>
        <taxon>Chordata</taxon>
        <taxon>Craniata</taxon>
        <taxon>Vertebrata</taxon>
        <taxon>Euteleostomi</taxon>
        <taxon>Mammalia</taxon>
        <taxon>Eutheria</taxon>
        <taxon>Laurasiatheria</taxon>
        <taxon>Carnivora</taxon>
        <taxon>Caniformia</taxon>
        <taxon>Ursidae</taxon>
        <taxon>Ailuropoda</taxon>
    </lineage>
</organism>
<dbReference type="GO" id="GO:0042744">
    <property type="term" value="P:hydrogen peroxide catabolic process"/>
    <property type="evidence" value="ECO:0007669"/>
    <property type="project" value="TreeGrafter"/>
</dbReference>
<comment type="similarity">
    <text evidence="2 9">Belongs to the globin family.</text>
</comment>
<evidence type="ECO:0000256" key="6">
    <source>
        <dbReference type="ARBA" id="ARBA00022621"/>
    </source>
</evidence>
<evidence type="ECO:0000256" key="3">
    <source>
        <dbReference type="ARBA" id="ARBA00011125"/>
    </source>
</evidence>
<dbReference type="PRINTS" id="PR00612">
    <property type="entry name" value="ALPHAHAEM"/>
</dbReference>
<dbReference type="FunFam" id="1.10.490.10:FF:000002">
    <property type="entry name" value="Hemoglobin subunit alpha"/>
    <property type="match status" value="1"/>
</dbReference>
<evidence type="ECO:0000256" key="8">
    <source>
        <dbReference type="ARBA" id="ARBA00023004"/>
    </source>
</evidence>
<dbReference type="InterPro" id="IPR050056">
    <property type="entry name" value="Hemoglobin_oxygen_transport"/>
</dbReference>
<dbReference type="InterPro" id="IPR009050">
    <property type="entry name" value="Globin-like_sf"/>
</dbReference>
<accession>A0A7N5KAG1</accession>
<evidence type="ECO:0000256" key="4">
    <source>
        <dbReference type="ARBA" id="ARBA00022448"/>
    </source>
</evidence>
<dbReference type="GO" id="GO:0004601">
    <property type="term" value="F:peroxidase activity"/>
    <property type="evidence" value="ECO:0007669"/>
    <property type="project" value="TreeGrafter"/>
</dbReference>
<dbReference type="InterPro" id="IPR012292">
    <property type="entry name" value="Globin/Proto"/>
</dbReference>
<dbReference type="GO" id="GO:0031720">
    <property type="term" value="F:haptoglobin binding"/>
    <property type="evidence" value="ECO:0007669"/>
    <property type="project" value="TreeGrafter"/>
</dbReference>
<dbReference type="GO" id="GO:0020037">
    <property type="term" value="F:heme binding"/>
    <property type="evidence" value="ECO:0007669"/>
    <property type="project" value="InterPro"/>
</dbReference>
<feature type="domain" description="Globin" evidence="10">
    <location>
        <begin position="3"/>
        <end position="143"/>
    </location>
</feature>
<dbReference type="GO" id="GO:0005833">
    <property type="term" value="C:hemoglobin complex"/>
    <property type="evidence" value="ECO:0007669"/>
    <property type="project" value="InterPro"/>
</dbReference>
<evidence type="ECO:0000256" key="7">
    <source>
        <dbReference type="ARBA" id="ARBA00022723"/>
    </source>
</evidence>
<dbReference type="GO" id="GO:0019825">
    <property type="term" value="F:oxygen binding"/>
    <property type="evidence" value="ECO:0007669"/>
    <property type="project" value="InterPro"/>
</dbReference>
<keyword evidence="6 9" id="KW-0561">Oxygen transport</keyword>
<proteinExistence type="inferred from homology"/>
<protein>
    <recommendedName>
        <fullName evidence="10">Globin domain-containing protein</fullName>
    </recommendedName>
</protein>